<sequence length="117" mass="12749">MPAITRRTLLALTGAAAAVDPVSADVRTSPKLQALIAAHEAAYAEFHRVVHRLGSRSDACGRADKVEQEALLAVCSFPAVNRDERRAKSKYLLAVEARGELDLEEHMQAILRSIMRG</sequence>
<reference evidence="1" key="1">
    <citation type="submission" date="2022-11" db="EMBL/GenBank/DDBJ databases">
        <authorList>
            <person name="Coimbra C."/>
        </authorList>
    </citation>
    <scope>NUCLEOTIDE SEQUENCE</scope>
    <source>
        <strain evidence="1">Jales19</strain>
    </source>
</reference>
<dbReference type="InterPro" id="IPR006311">
    <property type="entry name" value="TAT_signal"/>
</dbReference>
<gene>
    <name evidence="1" type="ORF">OOJ09_19160</name>
</gene>
<comment type="caution">
    <text evidence="1">The sequence shown here is derived from an EMBL/GenBank/DDBJ whole genome shotgun (WGS) entry which is preliminary data.</text>
</comment>
<dbReference type="Proteomes" id="UP001152178">
    <property type="component" value="Unassembled WGS sequence"/>
</dbReference>
<evidence type="ECO:0000313" key="1">
    <source>
        <dbReference type="EMBL" id="MCZ8546313.1"/>
    </source>
</evidence>
<keyword evidence="2" id="KW-1185">Reference proteome</keyword>
<dbReference type="PROSITE" id="PS51318">
    <property type="entry name" value="TAT"/>
    <property type="match status" value="1"/>
</dbReference>
<evidence type="ECO:0000313" key="2">
    <source>
        <dbReference type="Proteomes" id="UP001152178"/>
    </source>
</evidence>
<name>A0ABT4QY62_9HYPH</name>
<protein>
    <submittedName>
        <fullName evidence="1">Uncharacterized protein</fullName>
    </submittedName>
</protein>
<organism evidence="1 2">
    <name type="scientific">Mesorhizobium qingshengii</name>
    <dbReference type="NCBI Taxonomy" id="1165689"/>
    <lineage>
        <taxon>Bacteria</taxon>
        <taxon>Pseudomonadati</taxon>
        <taxon>Pseudomonadota</taxon>
        <taxon>Alphaproteobacteria</taxon>
        <taxon>Hyphomicrobiales</taxon>
        <taxon>Phyllobacteriaceae</taxon>
        <taxon>Mesorhizobium</taxon>
    </lineage>
</organism>
<proteinExistence type="predicted"/>
<dbReference type="RefSeq" id="WP_269906677.1">
    <property type="nucleotide sequence ID" value="NZ_JAPFQA010000008.1"/>
</dbReference>
<dbReference type="EMBL" id="JAPFQA010000008">
    <property type="protein sequence ID" value="MCZ8546313.1"/>
    <property type="molecule type" value="Genomic_DNA"/>
</dbReference>
<accession>A0ABT4QY62</accession>